<sequence>TIIASLQNELQSTIYKNAKLRTQLFKKVSDQKDNRQDTSKNTKFAKQPIVENLPKTGETNALSKPVTSNSVSTPQESKGVNNDKVIALGMFRINPSKTSREEKHIPNIVSASNRTKPITVSQPLVITKKDANSDLNGLSSTGVDNTKTRRPQPRSNTKHDRVPSASKSS</sequence>
<reference evidence="2" key="1">
    <citation type="journal article" date="2019" name="Sci. Rep.">
        <title>Draft genome of Tanacetum cinerariifolium, the natural source of mosquito coil.</title>
        <authorList>
            <person name="Yamashiro T."/>
            <person name="Shiraishi A."/>
            <person name="Satake H."/>
            <person name="Nakayama K."/>
        </authorList>
    </citation>
    <scope>NUCLEOTIDE SEQUENCE</scope>
</reference>
<protein>
    <submittedName>
        <fullName evidence="2">Uncharacterized protein</fullName>
    </submittedName>
</protein>
<dbReference type="EMBL" id="BKCJ010999777">
    <property type="protein sequence ID" value="GFC63836.1"/>
    <property type="molecule type" value="Genomic_DNA"/>
</dbReference>
<feature type="compositionally biased region" description="Polar residues" evidence="1">
    <location>
        <begin position="133"/>
        <end position="145"/>
    </location>
</feature>
<proteinExistence type="predicted"/>
<feature type="compositionally biased region" description="Polar residues" evidence="1">
    <location>
        <begin position="57"/>
        <end position="80"/>
    </location>
</feature>
<feature type="region of interest" description="Disordered" evidence="1">
    <location>
        <begin position="120"/>
        <end position="169"/>
    </location>
</feature>
<organism evidence="2">
    <name type="scientific">Tanacetum cinerariifolium</name>
    <name type="common">Dalmatian daisy</name>
    <name type="synonym">Chrysanthemum cinerariifolium</name>
    <dbReference type="NCBI Taxonomy" id="118510"/>
    <lineage>
        <taxon>Eukaryota</taxon>
        <taxon>Viridiplantae</taxon>
        <taxon>Streptophyta</taxon>
        <taxon>Embryophyta</taxon>
        <taxon>Tracheophyta</taxon>
        <taxon>Spermatophyta</taxon>
        <taxon>Magnoliopsida</taxon>
        <taxon>eudicotyledons</taxon>
        <taxon>Gunneridae</taxon>
        <taxon>Pentapetalae</taxon>
        <taxon>asterids</taxon>
        <taxon>campanulids</taxon>
        <taxon>Asterales</taxon>
        <taxon>Asteraceae</taxon>
        <taxon>Asteroideae</taxon>
        <taxon>Anthemideae</taxon>
        <taxon>Anthemidinae</taxon>
        <taxon>Tanacetum</taxon>
    </lineage>
</organism>
<evidence type="ECO:0000256" key="1">
    <source>
        <dbReference type="SAM" id="MobiDB-lite"/>
    </source>
</evidence>
<dbReference type="AlphaFoldDB" id="A0A699Q8I2"/>
<accession>A0A699Q8I2</accession>
<feature type="region of interest" description="Disordered" evidence="1">
    <location>
        <begin position="53"/>
        <end position="80"/>
    </location>
</feature>
<name>A0A699Q8I2_TANCI</name>
<gene>
    <name evidence="2" type="ORF">Tci_835806</name>
</gene>
<feature type="non-terminal residue" evidence="2">
    <location>
        <position position="1"/>
    </location>
</feature>
<evidence type="ECO:0000313" key="2">
    <source>
        <dbReference type="EMBL" id="GFC63836.1"/>
    </source>
</evidence>
<comment type="caution">
    <text evidence="2">The sequence shown here is derived from an EMBL/GenBank/DDBJ whole genome shotgun (WGS) entry which is preliminary data.</text>
</comment>